<evidence type="ECO:0000313" key="2">
    <source>
        <dbReference type="Proteomes" id="UP000055024"/>
    </source>
</evidence>
<reference evidence="1 2" key="1">
    <citation type="submission" date="2015-01" db="EMBL/GenBank/DDBJ databases">
        <title>Evolution of Trichinella species and genotypes.</title>
        <authorList>
            <person name="Korhonen P.K."/>
            <person name="Edoardo P."/>
            <person name="Giuseppe L.R."/>
            <person name="Gasser R.B."/>
        </authorList>
    </citation>
    <scope>NUCLEOTIDE SEQUENCE [LARGE SCALE GENOMIC DNA]</scope>
    <source>
        <strain evidence="1">ISS1029</strain>
    </source>
</reference>
<protein>
    <submittedName>
        <fullName evidence="1">Uncharacterized protein</fullName>
    </submittedName>
</protein>
<keyword evidence="2" id="KW-1185">Reference proteome</keyword>
<name>A0A0V1H1U8_9BILA</name>
<evidence type="ECO:0000313" key="1">
    <source>
        <dbReference type="EMBL" id="KRZ04287.1"/>
    </source>
</evidence>
<sequence length="145" mass="15064">MQTHTMSRKDDQAVDASNRRCKGDQLFLDGPVGGGPSGDAGGAFAGDGWSPLPVAAGGGGVGGESAVGVAWALVLASVGPEVGWLAASCCSTASELFFAAKARCLNTHLGVQKNSPLFINCWPRPSCRLQNVHTRQLWCILLPRT</sequence>
<dbReference type="Proteomes" id="UP000055024">
    <property type="component" value="Unassembled WGS sequence"/>
</dbReference>
<dbReference type="EMBL" id="JYDP01000167">
    <property type="protein sequence ID" value="KRZ04287.1"/>
    <property type="molecule type" value="Genomic_DNA"/>
</dbReference>
<proteinExistence type="predicted"/>
<accession>A0A0V1H1U8</accession>
<organism evidence="1 2">
    <name type="scientific">Trichinella zimbabwensis</name>
    <dbReference type="NCBI Taxonomy" id="268475"/>
    <lineage>
        <taxon>Eukaryota</taxon>
        <taxon>Metazoa</taxon>
        <taxon>Ecdysozoa</taxon>
        <taxon>Nematoda</taxon>
        <taxon>Enoplea</taxon>
        <taxon>Dorylaimia</taxon>
        <taxon>Trichinellida</taxon>
        <taxon>Trichinellidae</taxon>
        <taxon>Trichinella</taxon>
    </lineage>
</organism>
<comment type="caution">
    <text evidence="1">The sequence shown here is derived from an EMBL/GenBank/DDBJ whole genome shotgun (WGS) entry which is preliminary data.</text>
</comment>
<dbReference type="AlphaFoldDB" id="A0A0V1H1U8"/>
<gene>
    <name evidence="1" type="ORF">T11_14522</name>
</gene>